<name>A0A9W7ST72_9PEZI</name>
<dbReference type="Pfam" id="PF23394">
    <property type="entry name" value="DUF7102"/>
    <property type="match status" value="1"/>
</dbReference>
<proteinExistence type="predicted"/>
<reference evidence="4 5" key="2">
    <citation type="journal article" date="2021" name="Curr. Genet.">
        <title>Genetic response to nitrogen starvation in the aggressive Eucalyptus foliar pathogen Teratosphaeria destructans.</title>
        <authorList>
            <person name="Havenga M."/>
            <person name="Wingfield B.D."/>
            <person name="Wingfield M.J."/>
            <person name="Dreyer L.L."/>
            <person name="Roets F."/>
            <person name="Aylward J."/>
        </authorList>
    </citation>
    <scope>NUCLEOTIDE SEQUENCE [LARGE SCALE GENOMIC DNA]</scope>
    <source>
        <strain evidence="4">CMW44962</strain>
    </source>
</reference>
<dbReference type="Proteomes" id="UP001138500">
    <property type="component" value="Unassembled WGS sequence"/>
</dbReference>
<dbReference type="InterPro" id="IPR055528">
    <property type="entry name" value="DUF7102"/>
</dbReference>
<evidence type="ECO:0000256" key="1">
    <source>
        <dbReference type="SAM" id="MobiDB-lite"/>
    </source>
</evidence>
<feature type="region of interest" description="Disordered" evidence="1">
    <location>
        <begin position="801"/>
        <end position="823"/>
    </location>
</feature>
<evidence type="ECO:0000313" key="5">
    <source>
        <dbReference type="Proteomes" id="UP001138500"/>
    </source>
</evidence>
<feature type="region of interest" description="Disordered" evidence="1">
    <location>
        <begin position="474"/>
        <end position="515"/>
    </location>
</feature>
<dbReference type="OrthoDB" id="3647246at2759"/>
<dbReference type="AlphaFoldDB" id="A0A9W7ST72"/>
<dbReference type="EMBL" id="RIBY02001845">
    <property type="protein sequence ID" value="KAH9827908.1"/>
    <property type="molecule type" value="Genomic_DNA"/>
</dbReference>
<gene>
    <name evidence="4" type="ORF">Tdes44962_MAKER02662</name>
</gene>
<reference evidence="4 5" key="1">
    <citation type="journal article" date="2018" name="IMA Fungus">
        <title>IMA Genome-F 10: Nine draft genome sequences of Claviceps purpurea s.lat., including C. arundinis, C. humidiphila, and C. cf. spartinae, pseudomolecules for the pitch canker pathogen Fusarium circinatum, draft genome of Davidsoniella eucalypti, Grosmannia galeiformis, Quambalaria eucalypti, and Teratosphaeria destructans.</title>
        <authorList>
            <person name="Wingfield B.D."/>
            <person name="Liu M."/>
            <person name="Nguyen H.D."/>
            <person name="Lane F.A."/>
            <person name="Morgan S.W."/>
            <person name="De Vos L."/>
            <person name="Wilken P.M."/>
            <person name="Duong T.A."/>
            <person name="Aylward J."/>
            <person name="Coetzee M.P."/>
            <person name="Dadej K."/>
            <person name="De Beer Z.W."/>
            <person name="Findlay W."/>
            <person name="Havenga M."/>
            <person name="Kolarik M."/>
            <person name="Menzies J.G."/>
            <person name="Naidoo K."/>
            <person name="Pochopski O."/>
            <person name="Shoukouhi P."/>
            <person name="Santana Q.C."/>
            <person name="Seifert K.A."/>
            <person name="Soal N."/>
            <person name="Steenkamp E.T."/>
            <person name="Tatham C.T."/>
            <person name="van der Nest M.A."/>
            <person name="Wingfield M.J."/>
        </authorList>
    </citation>
    <scope>NUCLEOTIDE SEQUENCE [LARGE SCALE GENOMIC DNA]</scope>
    <source>
        <strain evidence="4">CMW44962</strain>
    </source>
</reference>
<keyword evidence="5" id="KW-1185">Reference proteome</keyword>
<organism evidence="4 5">
    <name type="scientific">Teratosphaeria destructans</name>
    <dbReference type="NCBI Taxonomy" id="418781"/>
    <lineage>
        <taxon>Eukaryota</taxon>
        <taxon>Fungi</taxon>
        <taxon>Dikarya</taxon>
        <taxon>Ascomycota</taxon>
        <taxon>Pezizomycotina</taxon>
        <taxon>Dothideomycetes</taxon>
        <taxon>Dothideomycetidae</taxon>
        <taxon>Mycosphaerellales</taxon>
        <taxon>Teratosphaeriaceae</taxon>
        <taxon>Teratosphaeria</taxon>
    </lineage>
</organism>
<feature type="compositionally biased region" description="Acidic residues" evidence="1">
    <location>
        <begin position="694"/>
        <end position="713"/>
    </location>
</feature>
<evidence type="ECO:0000313" key="4">
    <source>
        <dbReference type="EMBL" id="KAH9827908.1"/>
    </source>
</evidence>
<feature type="region of interest" description="Disordered" evidence="1">
    <location>
        <begin position="690"/>
        <end position="732"/>
    </location>
</feature>
<dbReference type="InterPro" id="IPR057559">
    <property type="entry name" value="SAM_6"/>
</dbReference>
<evidence type="ECO:0000259" key="3">
    <source>
        <dbReference type="Pfam" id="PF23395"/>
    </source>
</evidence>
<protein>
    <submittedName>
        <fullName evidence="4">Uncharacterized protein</fullName>
    </submittedName>
</protein>
<evidence type="ECO:0000259" key="2">
    <source>
        <dbReference type="Pfam" id="PF23394"/>
    </source>
</evidence>
<sequence>MSDNSIQESGPSWVTGAQAATSDVSDVNYLNDNDFYRDSQYRYQQDYQNAYDADNDFVMTNQEYAEEHLNSTVPPFAYDQAARHVTYRTDYEFSSGLNNTALPGDVTVGLDQQSSAASPMQDCDGVGQYEAGDASQQMMPNEDSPQHPCRDRVVYHACNDRIDNDHHSVVYNSRDPVFEDGTREVTPDQYDEGALSLVQEARDEGLCLDYLAEDPFRPYGLPTPPLTQIEDMPEAYLEAAVEVCHNLQTLEKWEVDREAAGFLADVMALGKDDGIEVLLRDSYPNFGDLRLVEPLLQRDPERELRNLKLDNAVSISTRGIIPFGLDIEKDEAIGWPEDASSLRSQKETEIRAEKLDIGRDVLLHVRELMDLPTFNLREIFDLLLDQGKRRHAVKYMSPPLLPLSQPYSPPRLPGSVQQMPLTSSPEDLIARDLANVSQSIKQMDVAPHPDLDGSMEDLNQGTIDPRLLYSGLESLEDTSSTPNPREKLSQLEVDVPLLAQSSTGTDVSRESKDQPKAVPLPLEICSLLSEPDPDLSIFDSEFAEKDVQAYVDDELIPILEAINNSASNESLDEFDTTIRVPVPPLPANKPKVPWEVYSRADDVASELQAQRAFMAYTRRETLKGERHWSGVSKLERALHWTPFPSRLGKVNLIEEIDDDKSAYRYMAGLGLEGEVDVDVFISGADGLRLLNPSDSDDEELEAADSDDGEEECGDVFTQPKLDPEPQRQMGSDMLQKYGPDQLMHVKLQSAPLLAPMNVTSDTVMQLERTLPLKAHMNVLPKATEPARPSMSALLLKRKLELEQNSQQDAGTSDGADRREAKRHFKPSRVSDLFERGGLVGFLGLQGIRADNVVQPIHQQREPVKPLAPAAIMVAPAVSAQSVAPRQPLPSPAVVEPTRPMRIVVSTQMIANRALVRGLQTMLPNLDMIERDAISAAACSEKDVKASVNADADITLSPASGLVTTTLQKLKQRRLPGQTAFFGVRERISIVAMRYERLTVLINEGGQPGYEGQSSLNALDQRDCDALVDFMAFTYNLDSDINVSYVPGGEGELVQWIAASVSQSATTSNHDLKLLPDETLWERFLRAAGMNAYAAQAILDQLKRSPVYPDASDASIIPSRSVQEAESGLAAFVRMSAEGRVRQFGQMLGGERVLSRVAKAIDGPWMSTEVRREI</sequence>
<accession>A0A9W7ST72</accession>
<feature type="domain" description="DUF7102" evidence="2">
    <location>
        <begin position="901"/>
        <end position="1066"/>
    </location>
</feature>
<feature type="domain" description="SAM-like" evidence="3">
    <location>
        <begin position="1075"/>
        <end position="1160"/>
    </location>
</feature>
<feature type="region of interest" description="Disordered" evidence="1">
    <location>
        <begin position="398"/>
        <end position="421"/>
    </location>
</feature>
<dbReference type="Pfam" id="PF23395">
    <property type="entry name" value="SAM_6"/>
    <property type="match status" value="1"/>
</dbReference>
<comment type="caution">
    <text evidence="4">The sequence shown here is derived from an EMBL/GenBank/DDBJ whole genome shotgun (WGS) entry which is preliminary data.</text>
</comment>